<gene>
    <name evidence="3" type="ORF">LWF01_01025</name>
</gene>
<proteinExistence type="predicted"/>
<dbReference type="InterPro" id="IPR011576">
    <property type="entry name" value="Pyridox_Oxase_N"/>
</dbReference>
<dbReference type="Gene3D" id="2.30.110.10">
    <property type="entry name" value="Electron Transport, Fmn-binding Protein, Chain A"/>
    <property type="match status" value="1"/>
</dbReference>
<name>A0ABY8QTN6_9MICO</name>
<evidence type="ECO:0000256" key="1">
    <source>
        <dbReference type="ARBA" id="ARBA00023002"/>
    </source>
</evidence>
<dbReference type="PANTHER" id="PTHR35176">
    <property type="entry name" value="HEME OXYGENASE HI_0854-RELATED"/>
    <property type="match status" value="1"/>
</dbReference>
<keyword evidence="1" id="KW-0560">Oxidoreductase</keyword>
<dbReference type="Proteomes" id="UP001209083">
    <property type="component" value="Chromosome"/>
</dbReference>
<dbReference type="EMBL" id="CP090958">
    <property type="protein sequence ID" value="WGW12382.1"/>
    <property type="molecule type" value="Genomic_DNA"/>
</dbReference>
<evidence type="ECO:0000313" key="3">
    <source>
        <dbReference type="EMBL" id="WGW12382.1"/>
    </source>
</evidence>
<dbReference type="Pfam" id="PF01243">
    <property type="entry name" value="PNPOx_N"/>
    <property type="match status" value="1"/>
</dbReference>
<sequence>MPRASRPHMPGYGLLPANEGSGLLPWSWAENKLRNSHDYWIATSWPSGRPHLMPVWGVWLDETLWFSSGSVSRKVRNLSERPECTAAIDDAVDPVVLDGIAEIRGAEQDRQRFLRAVNEKYGVDYGLDFLDGITALCLRVRPVSAFGLMQSDFAGSPTRWTFGESD</sequence>
<dbReference type="InterPro" id="IPR052019">
    <property type="entry name" value="F420H2_bilvrd_red/Heme_oxyg"/>
</dbReference>
<reference evidence="3 4" key="1">
    <citation type="submission" date="2023-05" db="EMBL/GenBank/DDBJ databases">
        <title>Lithophilousrod everest ZFBP1038 complete genpme.</title>
        <authorList>
            <person name="Tian M."/>
        </authorList>
    </citation>
    <scope>NUCLEOTIDE SEQUENCE [LARGE SCALE GENOMIC DNA]</scope>
    <source>
        <strain evidence="3 4">ZFBP1038</strain>
    </source>
</reference>
<evidence type="ECO:0000259" key="2">
    <source>
        <dbReference type="Pfam" id="PF01243"/>
    </source>
</evidence>
<protein>
    <submittedName>
        <fullName evidence="3">Pyridoxamine 5'-phosphate oxidase family protein</fullName>
    </submittedName>
</protein>
<organism evidence="3 4">
    <name type="scientific">Saxibacter everestensis</name>
    <dbReference type="NCBI Taxonomy" id="2909229"/>
    <lineage>
        <taxon>Bacteria</taxon>
        <taxon>Bacillati</taxon>
        <taxon>Actinomycetota</taxon>
        <taxon>Actinomycetes</taxon>
        <taxon>Micrococcales</taxon>
        <taxon>Brevibacteriaceae</taxon>
        <taxon>Saxibacter</taxon>
    </lineage>
</organism>
<keyword evidence="4" id="KW-1185">Reference proteome</keyword>
<dbReference type="RefSeq" id="WP_349639181.1">
    <property type="nucleotide sequence ID" value="NZ_CP090958.1"/>
</dbReference>
<dbReference type="PANTHER" id="PTHR35176:SF4">
    <property type="entry name" value="PYRIDOXAMINE 5'-PHOSPHATE OXIDASE-RELATED FMN-BINDING"/>
    <property type="match status" value="1"/>
</dbReference>
<feature type="domain" description="Pyridoxamine 5'-phosphate oxidase N-terminal" evidence="2">
    <location>
        <begin position="37"/>
        <end position="125"/>
    </location>
</feature>
<accession>A0ABY8QTN6</accession>
<evidence type="ECO:0000313" key="4">
    <source>
        <dbReference type="Proteomes" id="UP001209083"/>
    </source>
</evidence>
<dbReference type="SUPFAM" id="SSF50475">
    <property type="entry name" value="FMN-binding split barrel"/>
    <property type="match status" value="1"/>
</dbReference>
<dbReference type="InterPro" id="IPR012349">
    <property type="entry name" value="Split_barrel_FMN-bd"/>
</dbReference>